<evidence type="ECO:0000256" key="1">
    <source>
        <dbReference type="SAM" id="SignalP"/>
    </source>
</evidence>
<evidence type="ECO:0000313" key="3">
    <source>
        <dbReference type="Proteomes" id="UP000473008"/>
    </source>
</evidence>
<evidence type="ECO:0000313" key="2">
    <source>
        <dbReference type="EMBL" id="NGN97827.1"/>
    </source>
</evidence>
<accession>A0A6M1RP46</accession>
<reference evidence="2 3" key="1">
    <citation type="submission" date="2020-02" db="EMBL/GenBank/DDBJ databases">
        <title>The draft genome of Grimontia sedimenta sp. nov., isolated from benthic sediments near coral reefs south of Kuwait.</title>
        <authorList>
            <person name="Mahmoud H.M."/>
            <person name="Jose L."/>
            <person name="Eapen S."/>
        </authorList>
    </citation>
    <scope>NUCLEOTIDE SEQUENCE [LARGE SCALE GENOMIC DNA]</scope>
    <source>
        <strain evidence="2 3">S25</strain>
    </source>
</reference>
<comment type="caution">
    <text evidence="2">The sequence shown here is derived from an EMBL/GenBank/DDBJ whole genome shotgun (WGS) entry which is preliminary data.</text>
</comment>
<protein>
    <submittedName>
        <fullName evidence="2">Uncharacterized protein</fullName>
    </submittedName>
</protein>
<sequence length="208" mass="23121">MKNLLLFAVVLFASQSSFAESEPKITYSVNGIKSAISLGPVETKTQSIKTGDHHCESDCKGEPTRTAYRIDYSVDPAKYIIVGVKLNCDGGASCSFNQVRNVNHSETAAWGTFDVWSRPSTWTLTVDVRKKNIVDGDVIQIDSDELKAGKSFIVTHDKDTYKDIELEANMPFGVLLMNPKKPNERYFELLGESKLGNSVRYTILFKGL</sequence>
<keyword evidence="3" id="KW-1185">Reference proteome</keyword>
<dbReference type="EMBL" id="JAALDL010000005">
    <property type="protein sequence ID" value="NGN97827.1"/>
    <property type="molecule type" value="Genomic_DNA"/>
</dbReference>
<feature type="signal peptide" evidence="1">
    <location>
        <begin position="1"/>
        <end position="19"/>
    </location>
</feature>
<feature type="chain" id="PRO_5027114772" evidence="1">
    <location>
        <begin position="20"/>
        <end position="208"/>
    </location>
</feature>
<dbReference type="RefSeq" id="WP_165012948.1">
    <property type="nucleotide sequence ID" value="NZ_JAALDL010000005.1"/>
</dbReference>
<organism evidence="2 3">
    <name type="scientific">Grimontia sedimenti</name>
    <dbReference type="NCBI Taxonomy" id="2711294"/>
    <lineage>
        <taxon>Bacteria</taxon>
        <taxon>Pseudomonadati</taxon>
        <taxon>Pseudomonadota</taxon>
        <taxon>Gammaproteobacteria</taxon>
        <taxon>Vibrionales</taxon>
        <taxon>Vibrionaceae</taxon>
        <taxon>Grimontia</taxon>
    </lineage>
</organism>
<gene>
    <name evidence="2" type="ORF">G5S52_09160</name>
</gene>
<dbReference type="Proteomes" id="UP000473008">
    <property type="component" value="Unassembled WGS sequence"/>
</dbReference>
<dbReference type="AlphaFoldDB" id="A0A6M1RP46"/>
<proteinExistence type="predicted"/>
<name>A0A6M1RP46_9GAMM</name>
<keyword evidence="1" id="KW-0732">Signal</keyword>